<sequence length="207" mass="22646">MVDRALGSSVDANRPSASINPFALFFREFLRHPVMIGSIIPSSRRTIDAMLAPVDWSRTKLFVEYGPGVGTFCGTILERLPADATLLVIDTNPVFIDFLRRKFSDSRFVAVHGSAADVNEIVAAHGFDKADYVLSGLPFSTLPGGMGPAIAEATHRVLAPGGSFLVYQYSAYVLSLLEPLFESIDRDLEWWNIPPCGLFWAHKAAGE</sequence>
<dbReference type="AlphaFoldDB" id="A0A975CYD5"/>
<feature type="domain" description="Methyltransferase" evidence="1">
    <location>
        <begin position="63"/>
        <end position="162"/>
    </location>
</feature>
<accession>A0A975CYD5</accession>
<keyword evidence="2" id="KW-0489">Methyltransferase</keyword>
<evidence type="ECO:0000259" key="1">
    <source>
        <dbReference type="Pfam" id="PF13649"/>
    </source>
</evidence>
<dbReference type="OMA" id="RIWMNLP"/>
<gene>
    <name evidence="2" type="ORF">HRJ34_14110</name>
</gene>
<dbReference type="Proteomes" id="UP000664914">
    <property type="component" value="Chromosome"/>
</dbReference>
<evidence type="ECO:0000313" key="2">
    <source>
        <dbReference type="EMBL" id="QTH19521.1"/>
    </source>
</evidence>
<dbReference type="GO" id="GO:0032259">
    <property type="term" value="P:methylation"/>
    <property type="evidence" value="ECO:0007669"/>
    <property type="project" value="UniProtKB-KW"/>
</dbReference>
<dbReference type="Gene3D" id="3.40.50.150">
    <property type="entry name" value="Vaccinia Virus protein VP39"/>
    <property type="match status" value="1"/>
</dbReference>
<evidence type="ECO:0000313" key="3">
    <source>
        <dbReference type="Proteomes" id="UP000664914"/>
    </source>
</evidence>
<dbReference type="SUPFAM" id="SSF53335">
    <property type="entry name" value="S-adenosyl-L-methionine-dependent methyltransferases"/>
    <property type="match status" value="1"/>
</dbReference>
<dbReference type="RefSeq" id="WP_012049714.1">
    <property type="nucleotide sequence ID" value="NZ_CP059319.1"/>
</dbReference>
<keyword evidence="2" id="KW-0808">Transferase</keyword>
<dbReference type="Pfam" id="PF13649">
    <property type="entry name" value="Methyltransf_25"/>
    <property type="match status" value="1"/>
</dbReference>
<dbReference type="EMBL" id="CP059319">
    <property type="protein sequence ID" value="QTH19521.1"/>
    <property type="molecule type" value="Genomic_DNA"/>
</dbReference>
<reference evidence="2" key="1">
    <citation type="submission" date="2020-07" db="EMBL/GenBank/DDBJ databases">
        <authorList>
            <person name="Camacho E."/>
        </authorList>
    </citation>
    <scope>NUCLEOTIDE SEQUENCE</scope>
    <source>
        <strain evidence="2">MPO218</strain>
    </source>
</reference>
<name>A0A975CYD5_9SPHN</name>
<proteinExistence type="predicted"/>
<dbReference type="InterPro" id="IPR029063">
    <property type="entry name" value="SAM-dependent_MTases_sf"/>
</dbReference>
<dbReference type="GO" id="GO:0008168">
    <property type="term" value="F:methyltransferase activity"/>
    <property type="evidence" value="ECO:0007669"/>
    <property type="project" value="UniProtKB-KW"/>
</dbReference>
<organism evidence="2 3">
    <name type="scientific">Rhizorhabdus wittichii</name>
    <dbReference type="NCBI Taxonomy" id="160791"/>
    <lineage>
        <taxon>Bacteria</taxon>
        <taxon>Pseudomonadati</taxon>
        <taxon>Pseudomonadota</taxon>
        <taxon>Alphaproteobacteria</taxon>
        <taxon>Sphingomonadales</taxon>
        <taxon>Sphingomonadaceae</taxon>
        <taxon>Rhizorhabdus</taxon>
    </lineage>
</organism>
<reference evidence="2" key="2">
    <citation type="submission" date="2021-04" db="EMBL/GenBank/DDBJ databases">
        <title>Isolation and genomic analysis of the ibuprofen-degrading bacterium Sphingomonas strain MPO218.</title>
        <authorList>
            <person name="Aulestia M."/>
            <person name="Flores A."/>
            <person name="Mangas E.L."/>
            <person name="Perez-Pulido A.J."/>
            <person name="Santero E."/>
            <person name="Camacho E.M."/>
        </authorList>
    </citation>
    <scope>NUCLEOTIDE SEQUENCE</scope>
    <source>
        <strain evidence="2">MPO218</strain>
    </source>
</reference>
<dbReference type="InterPro" id="IPR041698">
    <property type="entry name" value="Methyltransf_25"/>
</dbReference>
<protein>
    <submittedName>
        <fullName evidence="2">Methyltransferase domain-containing protein</fullName>
    </submittedName>
</protein>
<dbReference type="CDD" id="cd02440">
    <property type="entry name" value="AdoMet_MTases"/>
    <property type="match status" value="1"/>
</dbReference>